<feature type="domain" description="CCHC-type" evidence="3">
    <location>
        <begin position="225"/>
        <end position="240"/>
    </location>
</feature>
<dbReference type="Proteomes" id="UP000005237">
    <property type="component" value="Unassembled WGS sequence"/>
</dbReference>
<evidence type="ECO:0000313" key="4">
    <source>
        <dbReference type="EnsemblMetazoa" id="CJA22741.1"/>
    </source>
</evidence>
<keyword evidence="1" id="KW-0862">Zinc</keyword>
<keyword evidence="5" id="KW-1185">Reference proteome</keyword>
<organism evidence="4 5">
    <name type="scientific">Caenorhabditis japonica</name>
    <dbReference type="NCBI Taxonomy" id="281687"/>
    <lineage>
        <taxon>Eukaryota</taxon>
        <taxon>Metazoa</taxon>
        <taxon>Ecdysozoa</taxon>
        <taxon>Nematoda</taxon>
        <taxon>Chromadorea</taxon>
        <taxon>Rhabditida</taxon>
        <taxon>Rhabditina</taxon>
        <taxon>Rhabditomorpha</taxon>
        <taxon>Rhabditoidea</taxon>
        <taxon>Rhabditidae</taxon>
        <taxon>Peloderinae</taxon>
        <taxon>Caenorhabditis</taxon>
    </lineage>
</organism>
<dbReference type="PROSITE" id="PS50158">
    <property type="entry name" value="ZF_CCHC"/>
    <property type="match status" value="1"/>
</dbReference>
<dbReference type="GO" id="GO:0008270">
    <property type="term" value="F:zinc ion binding"/>
    <property type="evidence" value="ECO:0007669"/>
    <property type="project" value="UniProtKB-KW"/>
</dbReference>
<dbReference type="EnsemblMetazoa" id="CJA22741.1">
    <property type="protein sequence ID" value="CJA22741.1"/>
    <property type="gene ID" value="WBGene00178313"/>
</dbReference>
<evidence type="ECO:0000313" key="5">
    <source>
        <dbReference type="Proteomes" id="UP000005237"/>
    </source>
</evidence>
<feature type="region of interest" description="Disordered" evidence="2">
    <location>
        <begin position="195"/>
        <end position="217"/>
    </location>
</feature>
<evidence type="ECO:0000256" key="1">
    <source>
        <dbReference type="PROSITE-ProRule" id="PRU00047"/>
    </source>
</evidence>
<dbReference type="InterPro" id="IPR005312">
    <property type="entry name" value="DUF1759"/>
</dbReference>
<keyword evidence="1" id="KW-0479">Metal-binding</keyword>
<protein>
    <submittedName>
        <fullName evidence="4">CCHC-type domain-containing protein</fullName>
    </submittedName>
</protein>
<dbReference type="AlphaFoldDB" id="A0A8R1IC24"/>
<keyword evidence="1" id="KW-0863">Zinc-finger</keyword>
<dbReference type="InterPro" id="IPR001878">
    <property type="entry name" value="Znf_CCHC"/>
</dbReference>
<dbReference type="SMART" id="SM00343">
    <property type="entry name" value="ZnF_C2HC"/>
    <property type="match status" value="1"/>
</dbReference>
<reference evidence="4" key="2">
    <citation type="submission" date="2022-06" db="UniProtKB">
        <authorList>
            <consortium name="EnsemblMetazoa"/>
        </authorList>
    </citation>
    <scope>IDENTIFICATION</scope>
    <source>
        <strain evidence="4">DF5081</strain>
    </source>
</reference>
<proteinExistence type="predicted"/>
<dbReference type="GO" id="GO:0003676">
    <property type="term" value="F:nucleic acid binding"/>
    <property type="evidence" value="ECO:0007669"/>
    <property type="project" value="InterPro"/>
</dbReference>
<feature type="compositionally biased region" description="Basic and acidic residues" evidence="2">
    <location>
        <begin position="199"/>
        <end position="217"/>
    </location>
</feature>
<dbReference type="Pfam" id="PF03564">
    <property type="entry name" value="DUF1759"/>
    <property type="match status" value="1"/>
</dbReference>
<reference evidence="5" key="1">
    <citation type="submission" date="2010-08" db="EMBL/GenBank/DDBJ databases">
        <authorList>
            <consortium name="Caenorhabditis japonica Sequencing Consortium"/>
            <person name="Wilson R.K."/>
        </authorList>
    </citation>
    <scope>NUCLEOTIDE SEQUENCE [LARGE SCALE GENOMIC DNA]</scope>
    <source>
        <strain evidence="5">DF5081</strain>
    </source>
</reference>
<evidence type="ECO:0000259" key="3">
    <source>
        <dbReference type="PROSITE" id="PS50158"/>
    </source>
</evidence>
<accession>A0A8R1IC24</accession>
<evidence type="ECO:0000256" key="2">
    <source>
        <dbReference type="SAM" id="MobiDB-lite"/>
    </source>
</evidence>
<sequence length="293" mass="34290">MLRYKKANVTKACETLTGVTEETELKIDSEEICKWKGHGQPTNTSHYNSGQSDRVHPDSICLEREAKELMKQMKVSNENYPQAVELLQKKYNNPEKIIRQLTDKLQEDTAKNNLIEEQRRVLDTTAITVKQLQDLGENLDCQLIKSKMIKKFNNHIKKEVYKKKLDIPRNEWTTSKILIVLESVVSREEELQTTWKKNQQKEFPEEKDTDKSTKAKLKRQDRPLKCLYCKREGHRARECRTFCNPQQRNEILTKENRCYICTVLDTKPQNARDRFATTLKASTTVLSAQSLQQ</sequence>
<name>A0A8R1IC24_CAEJA</name>